<keyword evidence="9 15" id="KW-0808">Transferase</keyword>
<dbReference type="PIRSF" id="PIRSF000386">
    <property type="entry name" value="tRNA_mtase"/>
    <property type="match status" value="1"/>
</dbReference>
<dbReference type="InterPro" id="IPR002649">
    <property type="entry name" value="tRNA_m1G_MeTrfase_TrmD"/>
</dbReference>
<dbReference type="EMBL" id="MZGJ01000004">
    <property type="protein sequence ID" value="OQX51416.1"/>
    <property type="molecule type" value="Genomic_DNA"/>
</dbReference>
<evidence type="ECO:0000256" key="3">
    <source>
        <dbReference type="ARBA" id="ARBA00007630"/>
    </source>
</evidence>
<dbReference type="SUPFAM" id="SSF75217">
    <property type="entry name" value="alpha/beta knot"/>
    <property type="match status" value="1"/>
</dbReference>
<dbReference type="NCBIfam" id="NF000648">
    <property type="entry name" value="PRK00026.1"/>
    <property type="match status" value="1"/>
</dbReference>
<comment type="similarity">
    <text evidence="3 15 17">Belongs to the RNA methyltransferase TrmD family.</text>
</comment>
<evidence type="ECO:0000256" key="9">
    <source>
        <dbReference type="ARBA" id="ARBA00022679"/>
    </source>
</evidence>
<name>A0A1W9NZ53_UNCC3</name>
<evidence type="ECO:0000256" key="11">
    <source>
        <dbReference type="ARBA" id="ARBA00022694"/>
    </source>
</evidence>
<dbReference type="Pfam" id="PF01746">
    <property type="entry name" value="tRNA_m1G_MT"/>
    <property type="match status" value="1"/>
</dbReference>
<evidence type="ECO:0000256" key="14">
    <source>
        <dbReference type="ARBA" id="ARBA00047783"/>
    </source>
</evidence>
<keyword evidence="7 15" id="KW-0963">Cytoplasm</keyword>
<keyword evidence="11 15" id="KW-0819">tRNA processing</keyword>
<evidence type="ECO:0000256" key="15">
    <source>
        <dbReference type="HAMAP-Rule" id="MF_00605"/>
    </source>
</evidence>
<evidence type="ECO:0000256" key="17">
    <source>
        <dbReference type="RuleBase" id="RU003464"/>
    </source>
</evidence>
<dbReference type="InterPro" id="IPR023148">
    <property type="entry name" value="tRNA_m1G_MeTrfase_C_sf"/>
</dbReference>
<dbReference type="PANTHER" id="PTHR46417:SF1">
    <property type="entry name" value="TRNA (GUANINE-N(1)-)-METHYLTRANSFERASE"/>
    <property type="match status" value="1"/>
</dbReference>
<dbReference type="EC" id="2.1.1.228" evidence="5 15"/>
<feature type="domain" description="tRNA methyltransferase TRMD/TRM10-type" evidence="18">
    <location>
        <begin position="1"/>
        <end position="236"/>
    </location>
</feature>
<protein>
    <recommendedName>
        <fullName evidence="6 15">tRNA (guanine-N(1)-)-methyltransferase</fullName>
        <ecNumber evidence="5 15">2.1.1.228</ecNumber>
    </recommendedName>
    <alternativeName>
        <fullName evidence="12 15">M1G-methyltransferase</fullName>
    </alternativeName>
    <alternativeName>
        <fullName evidence="13 15">tRNA [GM37] methyltransferase</fullName>
    </alternativeName>
</protein>
<evidence type="ECO:0000256" key="7">
    <source>
        <dbReference type="ARBA" id="ARBA00022490"/>
    </source>
</evidence>
<accession>A0A1W9NZ53</accession>
<evidence type="ECO:0000256" key="13">
    <source>
        <dbReference type="ARBA" id="ARBA00033392"/>
    </source>
</evidence>
<evidence type="ECO:0000256" key="10">
    <source>
        <dbReference type="ARBA" id="ARBA00022691"/>
    </source>
</evidence>
<comment type="subcellular location">
    <subcellularLocation>
        <location evidence="2 15 17">Cytoplasm</location>
    </subcellularLocation>
</comment>
<dbReference type="Gene3D" id="3.40.1280.10">
    <property type="match status" value="1"/>
</dbReference>
<gene>
    <name evidence="15" type="primary">trmD</name>
    <name evidence="19" type="ORF">B5M47_01005</name>
</gene>
<evidence type="ECO:0000256" key="6">
    <source>
        <dbReference type="ARBA" id="ARBA00014679"/>
    </source>
</evidence>
<comment type="function">
    <text evidence="1 15 17">Specifically methylates guanosine-37 in various tRNAs.</text>
</comment>
<evidence type="ECO:0000256" key="5">
    <source>
        <dbReference type="ARBA" id="ARBA00012807"/>
    </source>
</evidence>
<dbReference type="Gene3D" id="1.10.1270.20">
    <property type="entry name" value="tRNA(m1g37)methyltransferase, domain 2"/>
    <property type="match status" value="1"/>
</dbReference>
<dbReference type="GO" id="GO:0052906">
    <property type="term" value="F:tRNA (guanine(37)-N1)-methyltransferase activity"/>
    <property type="evidence" value="ECO:0007669"/>
    <property type="project" value="UniProtKB-UniRule"/>
</dbReference>
<evidence type="ECO:0000313" key="19">
    <source>
        <dbReference type="EMBL" id="OQX51416.1"/>
    </source>
</evidence>
<dbReference type="AlphaFoldDB" id="A0A1W9NZ53"/>
<keyword evidence="8 15" id="KW-0489">Methyltransferase</keyword>
<evidence type="ECO:0000256" key="16">
    <source>
        <dbReference type="PIRSR" id="PIRSR000386-1"/>
    </source>
</evidence>
<reference evidence="20" key="1">
    <citation type="submission" date="2017-03" db="EMBL/GenBank/DDBJ databases">
        <title>Novel pathways for hydrocarbon cycling and metabolic interdependencies in hydrothermal sediment communities.</title>
        <authorList>
            <person name="Dombrowski N."/>
            <person name="Seitz K."/>
            <person name="Teske A."/>
            <person name="Baker B."/>
        </authorList>
    </citation>
    <scope>NUCLEOTIDE SEQUENCE [LARGE SCALE GENOMIC DNA]</scope>
</reference>
<evidence type="ECO:0000256" key="2">
    <source>
        <dbReference type="ARBA" id="ARBA00004496"/>
    </source>
</evidence>
<dbReference type="InterPro" id="IPR029028">
    <property type="entry name" value="Alpha/beta_knot_MTases"/>
</dbReference>
<dbReference type="InterPro" id="IPR016009">
    <property type="entry name" value="tRNA_MeTrfase_TRMD/TRM10"/>
</dbReference>
<dbReference type="InterPro" id="IPR029026">
    <property type="entry name" value="tRNA_m1G_MTases_N"/>
</dbReference>
<dbReference type="GO" id="GO:0005829">
    <property type="term" value="C:cytosol"/>
    <property type="evidence" value="ECO:0007669"/>
    <property type="project" value="TreeGrafter"/>
</dbReference>
<evidence type="ECO:0000256" key="8">
    <source>
        <dbReference type="ARBA" id="ARBA00022603"/>
    </source>
</evidence>
<evidence type="ECO:0000256" key="4">
    <source>
        <dbReference type="ARBA" id="ARBA00011738"/>
    </source>
</evidence>
<feature type="binding site" evidence="15 16">
    <location>
        <position position="122"/>
    </location>
    <ligand>
        <name>S-adenosyl-L-methionine</name>
        <dbReference type="ChEBI" id="CHEBI:59789"/>
    </ligand>
</feature>
<evidence type="ECO:0000256" key="1">
    <source>
        <dbReference type="ARBA" id="ARBA00002634"/>
    </source>
</evidence>
<dbReference type="STRING" id="1968527.B5M47_01005"/>
<keyword evidence="10 15" id="KW-0949">S-adenosyl-L-methionine</keyword>
<dbReference type="FunFam" id="3.40.1280.10:FF:000001">
    <property type="entry name" value="tRNA (guanine-N(1)-)-methyltransferase"/>
    <property type="match status" value="1"/>
</dbReference>
<dbReference type="CDD" id="cd18080">
    <property type="entry name" value="TrmD-like"/>
    <property type="match status" value="1"/>
</dbReference>
<evidence type="ECO:0000256" key="12">
    <source>
        <dbReference type="ARBA" id="ARBA00029736"/>
    </source>
</evidence>
<dbReference type="HAMAP" id="MF_00605">
    <property type="entry name" value="TrmD"/>
    <property type="match status" value="1"/>
</dbReference>
<evidence type="ECO:0000259" key="18">
    <source>
        <dbReference type="Pfam" id="PF01746"/>
    </source>
</evidence>
<dbReference type="Proteomes" id="UP000192520">
    <property type="component" value="Unassembled WGS sequence"/>
</dbReference>
<comment type="subunit">
    <text evidence="4 15 17">Homodimer.</text>
</comment>
<proteinExistence type="inferred from homology"/>
<dbReference type="PANTHER" id="PTHR46417">
    <property type="entry name" value="TRNA (GUANINE-N(1)-)-METHYLTRANSFERASE"/>
    <property type="match status" value="1"/>
</dbReference>
<dbReference type="NCBIfam" id="TIGR00088">
    <property type="entry name" value="trmD"/>
    <property type="match status" value="1"/>
</dbReference>
<comment type="caution">
    <text evidence="19">The sequence shown here is derived from an EMBL/GenBank/DDBJ whole genome shotgun (WGS) entry which is preliminary data.</text>
</comment>
<evidence type="ECO:0000313" key="20">
    <source>
        <dbReference type="Proteomes" id="UP000192520"/>
    </source>
</evidence>
<dbReference type="GO" id="GO:0002939">
    <property type="term" value="P:tRNA N1-guanine methylation"/>
    <property type="evidence" value="ECO:0007669"/>
    <property type="project" value="TreeGrafter"/>
</dbReference>
<comment type="catalytic activity">
    <reaction evidence="14 15 17">
        <text>guanosine(37) in tRNA + S-adenosyl-L-methionine = N(1)-methylguanosine(37) in tRNA + S-adenosyl-L-homocysteine + H(+)</text>
        <dbReference type="Rhea" id="RHEA:36899"/>
        <dbReference type="Rhea" id="RHEA-COMP:10145"/>
        <dbReference type="Rhea" id="RHEA-COMP:10147"/>
        <dbReference type="ChEBI" id="CHEBI:15378"/>
        <dbReference type="ChEBI" id="CHEBI:57856"/>
        <dbReference type="ChEBI" id="CHEBI:59789"/>
        <dbReference type="ChEBI" id="CHEBI:73542"/>
        <dbReference type="ChEBI" id="CHEBI:74269"/>
        <dbReference type="EC" id="2.1.1.228"/>
    </reaction>
</comment>
<sequence length="240" mass="27584">MTIDILTLFPNMFKGPFDESIIKRAVDKNLLSINIHNLRKWATDKHKTVDDKPYGGGEGMILKVEPVFRAVQQLKDKFSQTQKRKRKKGFSHVILTSPAGRKFNHRIAKKLSDLQHIIIICGHYEGVDQRIFNHIADERLCIGDYILTGGELPAMVIVDAVSRLIPGVLGKEASRQAESFSYQKSLLKYPQYTRPEEFEGMKVPEILTSGNHKEIEKWRKEKAKELTEKYRPDLISKPKQ</sequence>
<feature type="binding site" evidence="15 16">
    <location>
        <begin position="142"/>
        <end position="147"/>
    </location>
    <ligand>
        <name>S-adenosyl-L-methionine</name>
        <dbReference type="ChEBI" id="CHEBI:59789"/>
    </ligand>
</feature>
<organism evidence="19 20">
    <name type="scientific">candidate division CPR3 bacterium 4484_211</name>
    <dbReference type="NCBI Taxonomy" id="1968527"/>
    <lineage>
        <taxon>Bacteria</taxon>
        <taxon>Bacteria division CPR3</taxon>
    </lineage>
</organism>